<proteinExistence type="predicted"/>
<reference evidence="1 2" key="1">
    <citation type="submission" date="2017-11" db="EMBL/GenBank/DDBJ databases">
        <title>Genome sequencing of Prevotella intermedia KCOM 1949.</title>
        <authorList>
            <person name="Kook J.-K."/>
            <person name="Park S.-N."/>
            <person name="Lim Y.K."/>
        </authorList>
    </citation>
    <scope>NUCLEOTIDE SEQUENCE [LARGE SCALE GENOMIC DNA]</scope>
    <source>
        <strain evidence="1 2">KCOM 1949</strain>
    </source>
</reference>
<protein>
    <submittedName>
        <fullName evidence="1">Uncharacterized protein</fullName>
    </submittedName>
</protein>
<evidence type="ECO:0000313" key="1">
    <source>
        <dbReference type="EMBL" id="ATV31833.1"/>
    </source>
</evidence>
<gene>
    <name evidence="1" type="ORF">CTM46_09905</name>
</gene>
<evidence type="ECO:0000313" key="2">
    <source>
        <dbReference type="Proteomes" id="UP000230742"/>
    </source>
</evidence>
<dbReference type="Proteomes" id="UP000230742">
    <property type="component" value="Chromosome 2"/>
</dbReference>
<dbReference type="EMBL" id="CP024728">
    <property type="protein sequence ID" value="ATV31833.1"/>
    <property type="molecule type" value="Genomic_DNA"/>
</dbReference>
<organism evidence="1 2">
    <name type="scientific">Prevotella intermedia</name>
    <dbReference type="NCBI Taxonomy" id="28131"/>
    <lineage>
        <taxon>Bacteria</taxon>
        <taxon>Pseudomonadati</taxon>
        <taxon>Bacteroidota</taxon>
        <taxon>Bacteroidia</taxon>
        <taxon>Bacteroidales</taxon>
        <taxon>Prevotellaceae</taxon>
        <taxon>Prevotella</taxon>
    </lineage>
</organism>
<sequence>MQKSRFWNVKSKLWFFYGIIFTKQEWFYVVEGVKVVAWLRTAAQWLFADSATLARVVGAFASARCGGSFGSVGFG</sequence>
<accession>A0A2D3LMQ3</accession>
<dbReference type="AlphaFoldDB" id="A0A2D3LMQ3"/>
<name>A0A2D3LMQ3_PREIN</name>